<feature type="region of interest" description="Disordered" evidence="1">
    <location>
        <begin position="158"/>
        <end position="178"/>
    </location>
</feature>
<dbReference type="EMBL" id="PNHG01000001">
    <property type="protein sequence ID" value="PMC65419.1"/>
    <property type="molecule type" value="Genomic_DNA"/>
</dbReference>
<dbReference type="RefSeq" id="WP_102723179.1">
    <property type="nucleotide sequence ID" value="NZ_PNHG01000001.1"/>
</dbReference>
<comment type="caution">
    <text evidence="2">The sequence shown here is derived from an EMBL/GenBank/DDBJ whole genome shotgun (WGS) entry which is preliminary data.</text>
</comment>
<protein>
    <submittedName>
        <fullName evidence="2">Uncharacterized protein</fullName>
    </submittedName>
</protein>
<organism evidence="2 3">
    <name type="scientific">Corynebacterium tuscaniense</name>
    <dbReference type="NCBI Taxonomy" id="302449"/>
    <lineage>
        <taxon>Bacteria</taxon>
        <taxon>Bacillati</taxon>
        <taxon>Actinomycetota</taxon>
        <taxon>Actinomycetes</taxon>
        <taxon>Mycobacteriales</taxon>
        <taxon>Corynebacteriaceae</taxon>
        <taxon>Corynebacterium</taxon>
    </lineage>
</organism>
<evidence type="ECO:0000313" key="2">
    <source>
        <dbReference type="EMBL" id="PMC65419.1"/>
    </source>
</evidence>
<keyword evidence="3" id="KW-1185">Reference proteome</keyword>
<name>A0A2N6T801_9CORY</name>
<evidence type="ECO:0000313" key="3">
    <source>
        <dbReference type="Proteomes" id="UP000235836"/>
    </source>
</evidence>
<sequence>MFSFFMKKSSPEVVPEQPAEIPPFDFTSAIPSGWGIHVGGDFMDWPKATPIESFDQLRHLIETHSCGDGMFSIVNTTKTYASPKEVFKARFDGSLPPRAHASQLYPGKWDITIDDNQKRKLKFGEPGMGAATMPLVSTENATLILCSFLRENGAIPELPHLTTSRPKRDSSPPGSFYL</sequence>
<dbReference type="AlphaFoldDB" id="A0A2N6T801"/>
<dbReference type="Proteomes" id="UP000235836">
    <property type="component" value="Unassembled WGS sequence"/>
</dbReference>
<evidence type="ECO:0000256" key="1">
    <source>
        <dbReference type="SAM" id="MobiDB-lite"/>
    </source>
</evidence>
<accession>A0A2N6T801</accession>
<gene>
    <name evidence="2" type="ORF">CJ203_00630</name>
</gene>
<reference evidence="2 3" key="1">
    <citation type="submission" date="2017-09" db="EMBL/GenBank/DDBJ databases">
        <title>Bacterial strain isolated from the female urinary microbiota.</title>
        <authorList>
            <person name="Thomas-White K."/>
            <person name="Kumar N."/>
            <person name="Forster S."/>
            <person name="Putonti C."/>
            <person name="Lawley T."/>
            <person name="Wolfe A.J."/>
        </authorList>
    </citation>
    <scope>NUCLEOTIDE SEQUENCE [LARGE SCALE GENOMIC DNA]</scope>
    <source>
        <strain evidence="2 3">UMB0792</strain>
    </source>
</reference>
<proteinExistence type="predicted"/>